<dbReference type="AlphaFoldDB" id="A0AAN7NHV5"/>
<sequence>MVFGSVRFMVGLDDLKDIPCLSNFLLNTMTMHPDGSLQHFFHTTMDVFNRNAVTQMHLGLFSLEKTKLQGDLIAAFQYLKGAYKKAGEGLFTRACSDRTRGNGFKLKKVVRHWNRLSRGVVDASSLEVFKARLDGALSNLQYPQVLLCRAALNPFSPQSVLILGIAPTQVEDLAFGFVELNGILMVTLLEPVKVPLAVIPSLRQINCTAQLGVICKLAEGALDPTVCHW</sequence>
<evidence type="ECO:0000313" key="1">
    <source>
        <dbReference type="EMBL" id="KAK4826184.1"/>
    </source>
</evidence>
<keyword evidence="2" id="KW-1185">Reference proteome</keyword>
<dbReference type="Proteomes" id="UP001333110">
    <property type="component" value="Unassembled WGS sequence"/>
</dbReference>
<dbReference type="EMBL" id="JAUNZN010000002">
    <property type="protein sequence ID" value="KAK4826184.1"/>
    <property type="molecule type" value="Genomic_DNA"/>
</dbReference>
<accession>A0AAN7NHV5</accession>
<organism evidence="1 2">
    <name type="scientific">Mycteria americana</name>
    <name type="common">Wood stork</name>
    <dbReference type="NCBI Taxonomy" id="33587"/>
    <lineage>
        <taxon>Eukaryota</taxon>
        <taxon>Metazoa</taxon>
        <taxon>Chordata</taxon>
        <taxon>Craniata</taxon>
        <taxon>Vertebrata</taxon>
        <taxon>Euteleostomi</taxon>
        <taxon>Archelosauria</taxon>
        <taxon>Archosauria</taxon>
        <taxon>Dinosauria</taxon>
        <taxon>Saurischia</taxon>
        <taxon>Theropoda</taxon>
        <taxon>Coelurosauria</taxon>
        <taxon>Aves</taxon>
        <taxon>Neognathae</taxon>
        <taxon>Neoaves</taxon>
        <taxon>Aequornithes</taxon>
        <taxon>Ciconiiformes</taxon>
        <taxon>Ciconiidae</taxon>
        <taxon>Mycteria</taxon>
    </lineage>
</organism>
<protein>
    <submittedName>
        <fullName evidence="1">Uncharacterized protein</fullName>
    </submittedName>
</protein>
<name>A0AAN7NHV5_MYCAM</name>
<proteinExistence type="predicted"/>
<comment type="caution">
    <text evidence="1">The sequence shown here is derived from an EMBL/GenBank/DDBJ whole genome shotgun (WGS) entry which is preliminary data.</text>
</comment>
<evidence type="ECO:0000313" key="2">
    <source>
        <dbReference type="Proteomes" id="UP001333110"/>
    </source>
</evidence>
<reference evidence="1 2" key="1">
    <citation type="journal article" date="2023" name="J. Hered.">
        <title>Chromosome-level genome of the wood stork (Mycteria americana) provides insight into avian chromosome evolution.</title>
        <authorList>
            <person name="Flamio R. Jr."/>
            <person name="Ramstad K.M."/>
        </authorList>
    </citation>
    <scope>NUCLEOTIDE SEQUENCE [LARGE SCALE GENOMIC DNA]</scope>
    <source>
        <strain evidence="1">JAX WOST 10</strain>
    </source>
</reference>
<gene>
    <name evidence="1" type="ORF">QYF61_006128</name>
</gene>